<evidence type="ECO:0000313" key="3">
    <source>
        <dbReference type="EnsemblMetazoa" id="CLYHEMP016031.1"/>
    </source>
</evidence>
<reference evidence="3" key="1">
    <citation type="submission" date="2021-01" db="UniProtKB">
        <authorList>
            <consortium name="EnsemblMetazoa"/>
        </authorList>
    </citation>
    <scope>IDENTIFICATION</scope>
</reference>
<sequence>MATMNKSKNHLRAKSASSIPSNSLPHLSRSARSQKSNKASLSVSGRNMLSASKSIDVSTVENEYIRNLQQQVYFLELECDYLRGQANKVQEIPNDITLEAGKLVKRLKIAQKEIRDRDSEILKRDDNINLLQHECENLTSKISILEDSFAAEKKELINEVVSLKKELERKELDQARKINENEKIKLDYDTTIVDLKESTSKINVTLAQLHEKTDEYNKLRVLYEEQRAECLKIQTEYQELEERFFNSKAKSMEDVGRSLKEEMKTLRFDLREKEIKVEQERTLRLKMSDDCAALVKENATLASQCSELQKHLDIERDYKHDKSLRNQTNIQELVTLKEERKHLERDLDRANQLLEIEKNKYTRLLDRFTNEEERHTRAKLHSSKLKAELEELEGLETVGTKENIALRRDKVLMSDEIASLQSKLEDKNDHVRTLQNKLSNLNVAYDELDHKHKTEFNLNSIRWDEFEKMADQMKSFTRSMSPIRQSLSNTSLGRRIQELDLDQDT</sequence>
<feature type="coiled-coil region" evidence="1">
    <location>
        <begin position="128"/>
        <end position="185"/>
    </location>
</feature>
<evidence type="ECO:0000313" key="4">
    <source>
        <dbReference type="Proteomes" id="UP000594262"/>
    </source>
</evidence>
<dbReference type="EnsemblMetazoa" id="CLYHEMT016031.1">
    <property type="protein sequence ID" value="CLYHEMP016031.1"/>
    <property type="gene ID" value="CLYHEMG016031"/>
</dbReference>
<keyword evidence="1" id="KW-0175">Coiled coil</keyword>
<dbReference type="AlphaFoldDB" id="A0A7M5X1F6"/>
<feature type="compositionally biased region" description="Polar residues" evidence="2">
    <location>
        <begin position="15"/>
        <end position="44"/>
    </location>
</feature>
<keyword evidence="4" id="KW-1185">Reference proteome</keyword>
<feature type="region of interest" description="Disordered" evidence="2">
    <location>
        <begin position="1"/>
        <end position="44"/>
    </location>
</feature>
<feature type="coiled-coil region" evidence="1">
    <location>
        <begin position="417"/>
        <end position="451"/>
    </location>
</feature>
<organism evidence="3 4">
    <name type="scientific">Clytia hemisphaerica</name>
    <dbReference type="NCBI Taxonomy" id="252671"/>
    <lineage>
        <taxon>Eukaryota</taxon>
        <taxon>Metazoa</taxon>
        <taxon>Cnidaria</taxon>
        <taxon>Hydrozoa</taxon>
        <taxon>Hydroidolina</taxon>
        <taxon>Leptothecata</taxon>
        <taxon>Obeliida</taxon>
        <taxon>Clytiidae</taxon>
        <taxon>Clytia</taxon>
    </lineage>
</organism>
<evidence type="ECO:0000256" key="2">
    <source>
        <dbReference type="SAM" id="MobiDB-lite"/>
    </source>
</evidence>
<dbReference type="OrthoDB" id="2130396at2759"/>
<dbReference type="GeneID" id="136808946"/>
<evidence type="ECO:0000256" key="1">
    <source>
        <dbReference type="SAM" id="Coils"/>
    </source>
</evidence>
<name>A0A7M5X1F6_9CNID</name>
<feature type="coiled-coil region" evidence="1">
    <location>
        <begin position="326"/>
        <end position="371"/>
    </location>
</feature>
<accession>A0A7M5X1F6</accession>
<feature type="coiled-coil region" evidence="1">
    <location>
        <begin position="209"/>
        <end position="243"/>
    </location>
</feature>
<dbReference type="Proteomes" id="UP000594262">
    <property type="component" value="Unplaced"/>
</dbReference>
<dbReference type="RefSeq" id="XP_066921613.1">
    <property type="nucleotide sequence ID" value="XM_067065512.1"/>
</dbReference>
<protein>
    <submittedName>
        <fullName evidence="3">Uncharacterized protein</fullName>
    </submittedName>
</protein>
<proteinExistence type="predicted"/>